<dbReference type="InterPro" id="IPR027417">
    <property type="entry name" value="P-loop_NTPase"/>
</dbReference>
<keyword evidence="4" id="KW-1185">Reference proteome</keyword>
<dbReference type="AlphaFoldDB" id="A0A3P6S699"/>
<dbReference type="Pfam" id="PF00071">
    <property type="entry name" value="Ras"/>
    <property type="match status" value="1"/>
</dbReference>
<dbReference type="GO" id="GO:0005525">
    <property type="term" value="F:GTP binding"/>
    <property type="evidence" value="ECO:0007669"/>
    <property type="project" value="UniProtKB-KW"/>
</dbReference>
<dbReference type="InterPro" id="IPR050227">
    <property type="entry name" value="Rab"/>
</dbReference>
<sequence length="114" mass="13055">MHRFCHNRFKPLFNATIGVDFTVKTIRLDSRVVAVQFRSITKQYFRKADGVILMYDVTSEQSFVNVRNWITSVQAGVEENCVISLVGNKVNEPALFLQLLISDFLLQKAGNHFC</sequence>
<organism evidence="3 4">
    <name type="scientific">Gongylonema pulchrum</name>
    <dbReference type="NCBI Taxonomy" id="637853"/>
    <lineage>
        <taxon>Eukaryota</taxon>
        <taxon>Metazoa</taxon>
        <taxon>Ecdysozoa</taxon>
        <taxon>Nematoda</taxon>
        <taxon>Chromadorea</taxon>
        <taxon>Rhabditida</taxon>
        <taxon>Spirurina</taxon>
        <taxon>Spiruromorpha</taxon>
        <taxon>Spiruroidea</taxon>
        <taxon>Gongylonematidae</taxon>
        <taxon>Gongylonema</taxon>
    </lineage>
</organism>
<dbReference type="OrthoDB" id="9989112at2759"/>
<evidence type="ECO:0000256" key="2">
    <source>
        <dbReference type="ARBA" id="ARBA00023134"/>
    </source>
</evidence>
<dbReference type="GO" id="GO:0003924">
    <property type="term" value="F:GTPase activity"/>
    <property type="evidence" value="ECO:0007669"/>
    <property type="project" value="InterPro"/>
</dbReference>
<evidence type="ECO:0008006" key="5">
    <source>
        <dbReference type="Google" id="ProtNLM"/>
    </source>
</evidence>
<keyword evidence="1" id="KW-0547">Nucleotide-binding</keyword>
<dbReference type="Gene3D" id="3.40.50.300">
    <property type="entry name" value="P-loop containing nucleotide triphosphate hydrolases"/>
    <property type="match status" value="1"/>
</dbReference>
<protein>
    <recommendedName>
        <fullName evidence="5">Ras family protein</fullName>
    </recommendedName>
</protein>
<dbReference type="EMBL" id="UYRT01010723">
    <property type="protein sequence ID" value="VDK49638.1"/>
    <property type="molecule type" value="Genomic_DNA"/>
</dbReference>
<dbReference type="CDD" id="cd00154">
    <property type="entry name" value="Rab"/>
    <property type="match status" value="1"/>
</dbReference>
<dbReference type="Proteomes" id="UP000271098">
    <property type="component" value="Unassembled WGS sequence"/>
</dbReference>
<evidence type="ECO:0000313" key="3">
    <source>
        <dbReference type="EMBL" id="VDK49638.1"/>
    </source>
</evidence>
<keyword evidence="2" id="KW-0342">GTP-binding</keyword>
<name>A0A3P6S699_9BILA</name>
<accession>A0A3P6S699</accession>
<dbReference type="SMART" id="SM00175">
    <property type="entry name" value="RAB"/>
    <property type="match status" value="1"/>
</dbReference>
<gene>
    <name evidence="3" type="ORF">GPUH_LOCUS5199</name>
</gene>
<proteinExistence type="predicted"/>
<dbReference type="InterPro" id="IPR001806">
    <property type="entry name" value="Small_GTPase"/>
</dbReference>
<evidence type="ECO:0000313" key="4">
    <source>
        <dbReference type="Proteomes" id="UP000271098"/>
    </source>
</evidence>
<evidence type="ECO:0000256" key="1">
    <source>
        <dbReference type="ARBA" id="ARBA00022741"/>
    </source>
</evidence>
<reference evidence="3 4" key="1">
    <citation type="submission" date="2018-11" db="EMBL/GenBank/DDBJ databases">
        <authorList>
            <consortium name="Pathogen Informatics"/>
        </authorList>
    </citation>
    <scope>NUCLEOTIDE SEQUENCE [LARGE SCALE GENOMIC DNA]</scope>
</reference>
<dbReference type="PROSITE" id="PS51419">
    <property type="entry name" value="RAB"/>
    <property type="match status" value="1"/>
</dbReference>
<dbReference type="PANTHER" id="PTHR47977">
    <property type="entry name" value="RAS-RELATED PROTEIN RAB"/>
    <property type="match status" value="1"/>
</dbReference>
<dbReference type="SUPFAM" id="SSF52540">
    <property type="entry name" value="P-loop containing nucleoside triphosphate hydrolases"/>
    <property type="match status" value="1"/>
</dbReference>